<keyword evidence="7" id="KW-0812">Transmembrane</keyword>
<evidence type="ECO:0000256" key="6">
    <source>
        <dbReference type="ARBA" id="ARBA00023033"/>
    </source>
</evidence>
<evidence type="ECO:0000256" key="1">
    <source>
        <dbReference type="ARBA" id="ARBA00010617"/>
    </source>
</evidence>
<evidence type="ECO:0000256" key="2">
    <source>
        <dbReference type="ARBA" id="ARBA00022617"/>
    </source>
</evidence>
<dbReference type="SUPFAM" id="SSF48264">
    <property type="entry name" value="Cytochrome P450"/>
    <property type="match status" value="1"/>
</dbReference>
<comment type="similarity">
    <text evidence="1">Belongs to the cytochrome P450 family.</text>
</comment>
<dbReference type="EMBL" id="BMAO01016547">
    <property type="protein sequence ID" value="GFR09420.1"/>
    <property type="molecule type" value="Genomic_DNA"/>
</dbReference>
<dbReference type="InterPro" id="IPR001128">
    <property type="entry name" value="Cyt_P450"/>
</dbReference>
<sequence length="129" mass="14825">MSDISGTMWTFTLIAVAVVLWLLYRKRLFSTLKEMGIPGPEPNLLFGNTLELITKTPIKCHEEWFEKYGNVVGYYWGTKPVVLVADVDLLKRIQVSDFHKFINRPNLFSGRPERNPVNLLRGLKDSVSK</sequence>
<keyword evidence="7" id="KW-0472">Membrane</keyword>
<dbReference type="InterPro" id="IPR036396">
    <property type="entry name" value="Cyt_P450_sf"/>
</dbReference>
<keyword evidence="6" id="KW-0503">Monooxygenase</keyword>
<dbReference type="GO" id="GO:0020037">
    <property type="term" value="F:heme binding"/>
    <property type="evidence" value="ECO:0007669"/>
    <property type="project" value="InterPro"/>
</dbReference>
<keyword evidence="3" id="KW-0479">Metal-binding</keyword>
<keyword evidence="4" id="KW-0560">Oxidoreductase</keyword>
<dbReference type="InterPro" id="IPR050705">
    <property type="entry name" value="Cytochrome_P450_3A"/>
</dbReference>
<evidence type="ECO:0000313" key="8">
    <source>
        <dbReference type="EMBL" id="GFR09420.1"/>
    </source>
</evidence>
<evidence type="ECO:0000256" key="4">
    <source>
        <dbReference type="ARBA" id="ARBA00023002"/>
    </source>
</evidence>
<keyword evidence="5" id="KW-0408">Iron</keyword>
<feature type="transmembrane region" description="Helical" evidence="7">
    <location>
        <begin position="6"/>
        <end position="24"/>
    </location>
</feature>
<dbReference type="Gene3D" id="1.10.630.10">
    <property type="entry name" value="Cytochrome P450"/>
    <property type="match status" value="1"/>
</dbReference>
<dbReference type="GO" id="GO:0016705">
    <property type="term" value="F:oxidoreductase activity, acting on paired donors, with incorporation or reduction of molecular oxygen"/>
    <property type="evidence" value="ECO:0007669"/>
    <property type="project" value="InterPro"/>
</dbReference>
<dbReference type="OrthoDB" id="10043024at2759"/>
<name>A0A8X6IQY0_TRICU</name>
<evidence type="ECO:0000256" key="5">
    <source>
        <dbReference type="ARBA" id="ARBA00023004"/>
    </source>
</evidence>
<dbReference type="PANTHER" id="PTHR24302:SF15">
    <property type="entry name" value="FATTY-ACID PEROXYGENASE"/>
    <property type="match status" value="1"/>
</dbReference>
<keyword evidence="7" id="KW-1133">Transmembrane helix</keyword>
<proteinExistence type="inferred from homology"/>
<keyword evidence="9" id="KW-1185">Reference proteome</keyword>
<gene>
    <name evidence="8" type="primary">CYP3A28_0</name>
    <name evidence="8" type="ORF">TNCT_494621</name>
</gene>
<keyword evidence="2" id="KW-0349">Heme</keyword>
<evidence type="ECO:0000256" key="7">
    <source>
        <dbReference type="SAM" id="Phobius"/>
    </source>
</evidence>
<evidence type="ECO:0000256" key="3">
    <source>
        <dbReference type="ARBA" id="ARBA00022723"/>
    </source>
</evidence>
<accession>A0A8X6IQY0</accession>
<dbReference type="GO" id="GO:0005506">
    <property type="term" value="F:iron ion binding"/>
    <property type="evidence" value="ECO:0007669"/>
    <property type="project" value="InterPro"/>
</dbReference>
<dbReference type="Pfam" id="PF00067">
    <property type="entry name" value="p450"/>
    <property type="match status" value="1"/>
</dbReference>
<dbReference type="Proteomes" id="UP000887116">
    <property type="component" value="Unassembled WGS sequence"/>
</dbReference>
<evidence type="ECO:0000313" key="9">
    <source>
        <dbReference type="Proteomes" id="UP000887116"/>
    </source>
</evidence>
<comment type="caution">
    <text evidence="8">The sequence shown here is derived from an EMBL/GenBank/DDBJ whole genome shotgun (WGS) entry which is preliminary data.</text>
</comment>
<reference evidence="8" key="1">
    <citation type="submission" date="2020-07" db="EMBL/GenBank/DDBJ databases">
        <title>Multicomponent nature underlies the extraordinary mechanical properties of spider dragline silk.</title>
        <authorList>
            <person name="Kono N."/>
            <person name="Nakamura H."/>
            <person name="Mori M."/>
            <person name="Yoshida Y."/>
            <person name="Ohtoshi R."/>
            <person name="Malay A.D."/>
            <person name="Moran D.A.P."/>
            <person name="Tomita M."/>
            <person name="Numata K."/>
            <person name="Arakawa K."/>
        </authorList>
    </citation>
    <scope>NUCLEOTIDE SEQUENCE</scope>
</reference>
<dbReference type="GO" id="GO:0008395">
    <property type="term" value="F:steroid hydroxylase activity"/>
    <property type="evidence" value="ECO:0007669"/>
    <property type="project" value="TreeGrafter"/>
</dbReference>
<dbReference type="AlphaFoldDB" id="A0A8X6IQY0"/>
<dbReference type="PANTHER" id="PTHR24302">
    <property type="entry name" value="CYTOCHROME P450 FAMILY 3"/>
    <property type="match status" value="1"/>
</dbReference>
<protein>
    <submittedName>
        <fullName evidence="8">Cytochrome P450 3A28</fullName>
    </submittedName>
</protein>
<organism evidence="8 9">
    <name type="scientific">Trichonephila clavata</name>
    <name type="common">Joro spider</name>
    <name type="synonym">Nephila clavata</name>
    <dbReference type="NCBI Taxonomy" id="2740835"/>
    <lineage>
        <taxon>Eukaryota</taxon>
        <taxon>Metazoa</taxon>
        <taxon>Ecdysozoa</taxon>
        <taxon>Arthropoda</taxon>
        <taxon>Chelicerata</taxon>
        <taxon>Arachnida</taxon>
        <taxon>Araneae</taxon>
        <taxon>Araneomorphae</taxon>
        <taxon>Entelegynae</taxon>
        <taxon>Araneoidea</taxon>
        <taxon>Nephilidae</taxon>
        <taxon>Trichonephila</taxon>
    </lineage>
</organism>